<evidence type="ECO:0000313" key="1">
    <source>
        <dbReference type="EMBL" id="JAH13862.1"/>
    </source>
</evidence>
<name>A0A0E9QBI0_ANGAN</name>
<accession>A0A0E9QBI0</accession>
<reference evidence="1" key="1">
    <citation type="submission" date="2014-11" db="EMBL/GenBank/DDBJ databases">
        <authorList>
            <person name="Amaro Gonzalez C."/>
        </authorList>
    </citation>
    <scope>NUCLEOTIDE SEQUENCE</scope>
</reference>
<dbReference type="EMBL" id="GBXM01094715">
    <property type="protein sequence ID" value="JAH13862.1"/>
    <property type="molecule type" value="Transcribed_RNA"/>
</dbReference>
<proteinExistence type="predicted"/>
<sequence length="15" mass="1862">MSLIRKDPHFSTPFW</sequence>
<protein>
    <submittedName>
        <fullName evidence="1">Uncharacterized protein</fullName>
    </submittedName>
</protein>
<organism evidence="1">
    <name type="scientific">Anguilla anguilla</name>
    <name type="common">European freshwater eel</name>
    <name type="synonym">Muraena anguilla</name>
    <dbReference type="NCBI Taxonomy" id="7936"/>
    <lineage>
        <taxon>Eukaryota</taxon>
        <taxon>Metazoa</taxon>
        <taxon>Chordata</taxon>
        <taxon>Craniata</taxon>
        <taxon>Vertebrata</taxon>
        <taxon>Euteleostomi</taxon>
        <taxon>Actinopterygii</taxon>
        <taxon>Neopterygii</taxon>
        <taxon>Teleostei</taxon>
        <taxon>Anguilliformes</taxon>
        <taxon>Anguillidae</taxon>
        <taxon>Anguilla</taxon>
    </lineage>
</organism>
<reference evidence="1" key="2">
    <citation type="journal article" date="2015" name="Fish Shellfish Immunol.">
        <title>Early steps in the European eel (Anguilla anguilla)-Vibrio vulnificus interaction in the gills: Role of the RtxA13 toxin.</title>
        <authorList>
            <person name="Callol A."/>
            <person name="Pajuelo D."/>
            <person name="Ebbesson L."/>
            <person name="Teles M."/>
            <person name="MacKenzie S."/>
            <person name="Amaro C."/>
        </authorList>
    </citation>
    <scope>NUCLEOTIDE SEQUENCE</scope>
</reference>